<sequence length="542" mass="62283">MEKINEFLKVLHLEFEGKRQELLKERILIQSNITQSLGKCLKKPIETFEIRNDSTWKIREIPKILQDRSVDIVCLDVTNYQSMVECVESGSNGVQVDFDDGYSPSHSNNLKAQSNINKIVNDNRLNQSNKALLLVRPRSMNLDEINHCVDGVPISGTIFDLGVFLFNNAAKLIEMNRGPFLYIPKIENYREAQWWDSLLKRCEQLLSIPPFTIKAIVLIENILASFEMEEIIYYLRDHCIALNTGRWDYIFSYIKKFSQLPNYNIPSKSMLSFNQEFLVSYYNLLSNISHKRGCLATGGMAPHYPTNVGQTLSDKELLSIFNGKKEEAKMGFDGALIAHKSAVSACRNAFKEVIGNDNTNHLSSNRLFKFSPIQCDQYFSNLIKTCKGLTLENKFNHNYPIASVSIQDVKSYLTVLYIYIGNWIFKEKGASSINGVIEDLATSEINRVLLWKWLKFGVAIKEDNNKLLNISTILINLNDIEKSLKQQQQQDDIKFTNNQHETIKRLIIQFLTSNQLIDFMPTLLYPYLLNLNKDIIILKSNL</sequence>
<dbReference type="FunCoup" id="Q54RR4">
    <property type="interactions" value="116"/>
</dbReference>
<gene>
    <name evidence="9" type="primary">masB</name>
    <name evidence="9" type="ORF">DDB_G0282969</name>
</gene>
<dbReference type="Gene3D" id="1.20.1220.12">
    <property type="entry name" value="Malate synthase, domain III"/>
    <property type="match status" value="1"/>
</dbReference>
<evidence type="ECO:0000259" key="7">
    <source>
        <dbReference type="Pfam" id="PF01274"/>
    </source>
</evidence>
<dbReference type="Proteomes" id="UP000002195">
    <property type="component" value="Unassembled WGS sequence"/>
</dbReference>
<dbReference type="InParanoid" id="Q54RR4"/>
<dbReference type="eggNOG" id="KOG1261">
    <property type="taxonomic scope" value="Eukaryota"/>
</dbReference>
<proteinExistence type="predicted"/>
<dbReference type="GO" id="GO:0005737">
    <property type="term" value="C:cytoplasm"/>
    <property type="evidence" value="ECO:0000318"/>
    <property type="project" value="GO_Central"/>
</dbReference>
<feature type="active site" description="Proton donor" evidence="6">
    <location>
        <position position="439"/>
    </location>
</feature>
<evidence type="ECO:0000256" key="4">
    <source>
        <dbReference type="ARBA" id="ARBA00022679"/>
    </source>
</evidence>
<dbReference type="PANTHER" id="PTHR42902">
    <property type="entry name" value="MALATE SYNTHASE"/>
    <property type="match status" value="1"/>
</dbReference>
<dbReference type="Gene3D" id="3.20.20.360">
    <property type="entry name" value="Malate synthase, domain 3"/>
    <property type="match status" value="1"/>
</dbReference>
<feature type="domain" description="Malate synthase TIM barrel" evidence="7">
    <location>
        <begin position="133"/>
        <end position="359"/>
    </location>
</feature>
<comment type="catalytic activity">
    <reaction evidence="5">
        <text>glyoxylate + acetyl-CoA + H2O = (S)-malate + CoA + H(+)</text>
        <dbReference type="Rhea" id="RHEA:18181"/>
        <dbReference type="ChEBI" id="CHEBI:15377"/>
        <dbReference type="ChEBI" id="CHEBI:15378"/>
        <dbReference type="ChEBI" id="CHEBI:15589"/>
        <dbReference type="ChEBI" id="CHEBI:36655"/>
        <dbReference type="ChEBI" id="CHEBI:57287"/>
        <dbReference type="ChEBI" id="CHEBI:57288"/>
        <dbReference type="EC" id="2.3.3.9"/>
    </reaction>
</comment>
<dbReference type="InterPro" id="IPR044856">
    <property type="entry name" value="Malate_synth_C_sf"/>
</dbReference>
<evidence type="ECO:0000313" key="9">
    <source>
        <dbReference type="EMBL" id="EAL65928.1"/>
    </source>
</evidence>
<dbReference type="FunFam" id="1.20.1220.12:FF:000001">
    <property type="entry name" value="Malate synthase"/>
    <property type="match status" value="1"/>
</dbReference>
<accession>Q54RR4</accession>
<dbReference type="GO" id="GO:0006097">
    <property type="term" value="P:glyoxylate cycle"/>
    <property type="evidence" value="ECO:0000318"/>
    <property type="project" value="GO_Central"/>
</dbReference>
<reference evidence="9 10" key="1">
    <citation type="journal article" date="2005" name="Nature">
        <title>The genome of the social amoeba Dictyostelium discoideum.</title>
        <authorList>
            <consortium name="The Dictyostelium discoideum Sequencing Consortium"/>
            <person name="Eichinger L."/>
            <person name="Pachebat J.A."/>
            <person name="Glockner G."/>
            <person name="Rajandream M.A."/>
            <person name="Sucgang R."/>
            <person name="Berriman M."/>
            <person name="Song J."/>
            <person name="Olsen R."/>
            <person name="Szafranski K."/>
            <person name="Xu Q."/>
            <person name="Tunggal B."/>
            <person name="Kummerfeld S."/>
            <person name="Madera M."/>
            <person name="Konfortov B.A."/>
            <person name="Rivero F."/>
            <person name="Bankier A.T."/>
            <person name="Lehmann R."/>
            <person name="Hamlin N."/>
            <person name="Davies R."/>
            <person name="Gaudet P."/>
            <person name="Fey P."/>
            <person name="Pilcher K."/>
            <person name="Chen G."/>
            <person name="Saunders D."/>
            <person name="Sodergren E."/>
            <person name="Davis P."/>
            <person name="Kerhornou A."/>
            <person name="Nie X."/>
            <person name="Hall N."/>
            <person name="Anjard C."/>
            <person name="Hemphill L."/>
            <person name="Bason N."/>
            <person name="Farbrother P."/>
            <person name="Desany B."/>
            <person name="Just E."/>
            <person name="Morio T."/>
            <person name="Rost R."/>
            <person name="Churcher C."/>
            <person name="Cooper J."/>
            <person name="Haydock S."/>
            <person name="van Driessche N."/>
            <person name="Cronin A."/>
            <person name="Goodhead I."/>
            <person name="Muzny D."/>
            <person name="Mourier T."/>
            <person name="Pain A."/>
            <person name="Lu M."/>
            <person name="Harper D."/>
            <person name="Lindsay R."/>
            <person name="Hauser H."/>
            <person name="James K."/>
            <person name="Quiles M."/>
            <person name="Madan Babu M."/>
            <person name="Saito T."/>
            <person name="Buchrieser C."/>
            <person name="Wardroper A."/>
            <person name="Felder M."/>
            <person name="Thangavelu M."/>
            <person name="Johnson D."/>
            <person name="Knights A."/>
            <person name="Loulseged H."/>
            <person name="Mungall K."/>
            <person name="Oliver K."/>
            <person name="Price C."/>
            <person name="Quail M.A."/>
            <person name="Urushihara H."/>
            <person name="Hernandez J."/>
            <person name="Rabbinowitsch E."/>
            <person name="Steffen D."/>
            <person name="Sanders M."/>
            <person name="Ma J."/>
            <person name="Kohara Y."/>
            <person name="Sharp S."/>
            <person name="Simmonds M."/>
            <person name="Spiegler S."/>
            <person name="Tivey A."/>
            <person name="Sugano S."/>
            <person name="White B."/>
            <person name="Walker D."/>
            <person name="Woodward J."/>
            <person name="Winckler T."/>
            <person name="Tanaka Y."/>
            <person name="Shaulsky G."/>
            <person name="Schleicher M."/>
            <person name="Weinstock G."/>
            <person name="Rosenthal A."/>
            <person name="Cox E.C."/>
            <person name="Chisholm R.L."/>
            <person name="Gibbs R."/>
            <person name="Loomis W.F."/>
            <person name="Platzer M."/>
            <person name="Kay R.R."/>
            <person name="Williams J."/>
            <person name="Dear P.H."/>
            <person name="Noegel A.A."/>
            <person name="Barrell B."/>
            <person name="Kuspa A."/>
        </authorList>
    </citation>
    <scope>NUCLEOTIDE SEQUENCE [LARGE SCALE GENOMIC DNA]</scope>
    <source>
        <strain evidence="9 10">AX4</strain>
    </source>
</reference>
<dbReference type="GeneID" id="8623856"/>
<dbReference type="InterPro" id="IPR046363">
    <property type="entry name" value="MS_N_TIM-barrel_dom"/>
</dbReference>
<feature type="active site" description="Proton acceptor" evidence="6">
    <location>
        <position position="136"/>
    </location>
</feature>
<dbReference type="RefSeq" id="XP_639287.1">
    <property type="nucleotide sequence ID" value="XM_634195.1"/>
</dbReference>
<evidence type="ECO:0000256" key="5">
    <source>
        <dbReference type="ARBA" id="ARBA00047918"/>
    </source>
</evidence>
<dbReference type="InterPro" id="IPR048355">
    <property type="entry name" value="MS_C"/>
</dbReference>
<dbReference type="EC" id="2.3.3.9" evidence="1"/>
<dbReference type="InterPro" id="IPR011076">
    <property type="entry name" value="Malate_synth_sf"/>
</dbReference>
<dbReference type="OMA" id="QWVYHRV"/>
<evidence type="ECO:0000313" key="10">
    <source>
        <dbReference type="Proteomes" id="UP000002195"/>
    </source>
</evidence>
<comment type="caution">
    <text evidence="9">The sequence shown here is derived from an EMBL/GenBank/DDBJ whole genome shotgun (WGS) entry which is preliminary data.</text>
</comment>
<feature type="domain" description="Malate synthase C-terminal" evidence="8">
    <location>
        <begin position="408"/>
        <end position="525"/>
    </location>
</feature>
<evidence type="ECO:0000256" key="6">
    <source>
        <dbReference type="PIRSR" id="PIRSR001363-1"/>
    </source>
</evidence>
<dbReference type="dictyBase" id="DDB_G0282969">
    <property type="gene designation" value="masB"/>
</dbReference>
<dbReference type="KEGG" id="ddi:DDB_G0282969"/>
<dbReference type="VEuPathDB" id="AmoebaDB:DDB_G0282969"/>
<name>Q54RR4_DICDI</name>
<evidence type="ECO:0000259" key="8">
    <source>
        <dbReference type="Pfam" id="PF20659"/>
    </source>
</evidence>
<evidence type="ECO:0000256" key="1">
    <source>
        <dbReference type="ARBA" id="ARBA00012636"/>
    </source>
</evidence>
<dbReference type="Pfam" id="PF01274">
    <property type="entry name" value="MS_TIM-barrel"/>
    <property type="match status" value="1"/>
</dbReference>
<dbReference type="SUPFAM" id="SSF51645">
    <property type="entry name" value="Malate synthase G"/>
    <property type="match status" value="1"/>
</dbReference>
<dbReference type="HOGENOM" id="CLU_018928_3_0_1"/>
<dbReference type="EMBL" id="AAFI02000049">
    <property type="protein sequence ID" value="EAL65928.1"/>
    <property type="molecule type" value="Genomic_DNA"/>
</dbReference>
<dbReference type="GO" id="GO:0004474">
    <property type="term" value="F:malate synthase activity"/>
    <property type="evidence" value="ECO:0000318"/>
    <property type="project" value="GO_Central"/>
</dbReference>
<keyword evidence="2" id="KW-0329">Glyoxylate bypass</keyword>
<dbReference type="PaxDb" id="44689-DDB0230184"/>
<keyword evidence="4" id="KW-0808">Transferase</keyword>
<dbReference type="InterPro" id="IPR001465">
    <property type="entry name" value="Malate_synthase_TIM"/>
</dbReference>
<dbReference type="GO" id="GO:0006099">
    <property type="term" value="P:tricarboxylic acid cycle"/>
    <property type="evidence" value="ECO:0007669"/>
    <property type="project" value="UniProtKB-KW"/>
</dbReference>
<protein>
    <recommendedName>
        <fullName evidence="1">malate synthase</fullName>
        <ecNumber evidence="1">2.3.3.9</ecNumber>
    </recommendedName>
</protein>
<dbReference type="AlphaFoldDB" id="Q54RR4"/>
<evidence type="ECO:0000256" key="3">
    <source>
        <dbReference type="ARBA" id="ARBA00022532"/>
    </source>
</evidence>
<keyword evidence="10" id="KW-1185">Reference proteome</keyword>
<keyword evidence="3" id="KW-0816">Tricarboxylic acid cycle</keyword>
<dbReference type="GO" id="GO:0005782">
    <property type="term" value="C:peroxisomal matrix"/>
    <property type="evidence" value="ECO:0000318"/>
    <property type="project" value="GO_Central"/>
</dbReference>
<dbReference type="InterPro" id="IPR006252">
    <property type="entry name" value="Malate_synthA"/>
</dbReference>
<dbReference type="PANTHER" id="PTHR42902:SF3">
    <property type="entry name" value="MALATE SYNTHASE"/>
    <property type="match status" value="1"/>
</dbReference>
<dbReference type="PIRSF" id="PIRSF001363">
    <property type="entry name" value="Malate_synth"/>
    <property type="match status" value="1"/>
</dbReference>
<dbReference type="Pfam" id="PF20659">
    <property type="entry name" value="MS_C"/>
    <property type="match status" value="1"/>
</dbReference>
<dbReference type="STRING" id="44689.Q54RR4"/>
<dbReference type="PhylomeDB" id="Q54RR4"/>
<organism evidence="9 10">
    <name type="scientific">Dictyostelium discoideum</name>
    <name type="common">Social amoeba</name>
    <dbReference type="NCBI Taxonomy" id="44689"/>
    <lineage>
        <taxon>Eukaryota</taxon>
        <taxon>Amoebozoa</taxon>
        <taxon>Evosea</taxon>
        <taxon>Eumycetozoa</taxon>
        <taxon>Dictyostelia</taxon>
        <taxon>Dictyosteliales</taxon>
        <taxon>Dictyosteliaceae</taxon>
        <taxon>Dictyostelium</taxon>
    </lineage>
</organism>
<dbReference type="SMR" id="Q54RR4"/>
<dbReference type="FunFam" id="3.20.20.360:FF:000005">
    <property type="entry name" value="Malate synthase (GlcB)"/>
    <property type="match status" value="1"/>
</dbReference>
<evidence type="ECO:0000256" key="2">
    <source>
        <dbReference type="ARBA" id="ARBA00022435"/>
    </source>
</evidence>